<dbReference type="InterPro" id="IPR011546">
    <property type="entry name" value="Pept_M41_FtsH_extracell"/>
</dbReference>
<evidence type="ECO:0000256" key="13">
    <source>
        <dbReference type="ARBA" id="ARBA00023136"/>
    </source>
</evidence>
<dbReference type="NCBIfam" id="TIGR01241">
    <property type="entry name" value="FtsH_fam"/>
    <property type="match status" value="1"/>
</dbReference>
<comment type="caution">
    <text evidence="19">The sequence shown here is derived from an EMBL/GenBank/DDBJ whole genome shotgun (WGS) entry which is preliminary data.</text>
</comment>
<dbReference type="GO" id="GO:0005524">
    <property type="term" value="F:ATP binding"/>
    <property type="evidence" value="ECO:0007669"/>
    <property type="project" value="UniProtKB-UniRule"/>
</dbReference>
<evidence type="ECO:0000313" key="19">
    <source>
        <dbReference type="EMBL" id="MBA2224786.1"/>
    </source>
</evidence>
<dbReference type="Pfam" id="PF06480">
    <property type="entry name" value="FtsH_ext"/>
    <property type="match status" value="1"/>
</dbReference>
<comment type="cofactor">
    <cofactor evidence="15">
        <name>Zn(2+)</name>
        <dbReference type="ChEBI" id="CHEBI:29105"/>
    </cofactor>
    <text evidence="15">Binds 1 zinc ion per subunit.</text>
</comment>
<keyword evidence="7 15" id="KW-0547">Nucleotide-binding</keyword>
<comment type="similarity">
    <text evidence="14 15">In the central section; belongs to the AAA ATPase family.</text>
</comment>
<evidence type="ECO:0000256" key="7">
    <source>
        <dbReference type="ARBA" id="ARBA00022741"/>
    </source>
</evidence>
<dbReference type="GO" id="GO:0030163">
    <property type="term" value="P:protein catabolic process"/>
    <property type="evidence" value="ECO:0007669"/>
    <property type="project" value="UniProtKB-UniRule"/>
</dbReference>
<dbReference type="GO" id="GO:0004176">
    <property type="term" value="F:ATP-dependent peptidase activity"/>
    <property type="evidence" value="ECO:0007669"/>
    <property type="project" value="InterPro"/>
</dbReference>
<feature type="binding site" evidence="15">
    <location>
        <begin position="255"/>
        <end position="262"/>
    </location>
    <ligand>
        <name>ATP</name>
        <dbReference type="ChEBI" id="CHEBI:30616"/>
    </ligand>
</feature>
<dbReference type="FunFam" id="1.20.58.760:FF:000001">
    <property type="entry name" value="ATP-dependent zinc metalloprotease FtsH"/>
    <property type="match status" value="1"/>
</dbReference>
<evidence type="ECO:0000256" key="1">
    <source>
        <dbReference type="ARBA" id="ARBA00004370"/>
    </source>
</evidence>
<dbReference type="Pfam" id="PF01434">
    <property type="entry name" value="Peptidase_M41"/>
    <property type="match status" value="1"/>
</dbReference>
<feature type="active site" evidence="15">
    <location>
        <position position="477"/>
    </location>
</feature>
<evidence type="ECO:0000256" key="9">
    <source>
        <dbReference type="ARBA" id="ARBA00022833"/>
    </source>
</evidence>
<dbReference type="GO" id="GO:0016887">
    <property type="term" value="F:ATP hydrolysis activity"/>
    <property type="evidence" value="ECO:0007669"/>
    <property type="project" value="UniProtKB-UniRule"/>
</dbReference>
<evidence type="ECO:0000256" key="14">
    <source>
        <dbReference type="ARBA" id="ARBA00061570"/>
    </source>
</evidence>
<evidence type="ECO:0000256" key="16">
    <source>
        <dbReference type="RuleBase" id="RU003651"/>
    </source>
</evidence>
<dbReference type="InterPro" id="IPR027417">
    <property type="entry name" value="P-loop_NTPase"/>
</dbReference>
<dbReference type="InterPro" id="IPR003593">
    <property type="entry name" value="AAA+_ATPase"/>
</dbReference>
<evidence type="ECO:0000256" key="5">
    <source>
        <dbReference type="ARBA" id="ARBA00022692"/>
    </source>
</evidence>
<keyword evidence="10 15" id="KW-0067">ATP-binding</keyword>
<gene>
    <name evidence="15" type="primary">ftsH</name>
    <name evidence="19" type="ORF">H0921_01265</name>
</gene>
<dbReference type="GO" id="GO:0005886">
    <property type="term" value="C:plasma membrane"/>
    <property type="evidence" value="ECO:0007669"/>
    <property type="project" value="UniProtKB-SubCell"/>
</dbReference>
<dbReference type="Gene3D" id="3.40.50.300">
    <property type="entry name" value="P-loop containing nucleotide triphosphate hydrolases"/>
    <property type="match status" value="1"/>
</dbReference>
<dbReference type="InterPro" id="IPR003960">
    <property type="entry name" value="ATPase_AAA_CS"/>
</dbReference>
<dbReference type="SMART" id="SM00382">
    <property type="entry name" value="AAA"/>
    <property type="match status" value="1"/>
</dbReference>
<evidence type="ECO:0000256" key="12">
    <source>
        <dbReference type="ARBA" id="ARBA00023049"/>
    </source>
</evidence>
<feature type="region of interest" description="Disordered" evidence="17">
    <location>
        <begin position="1"/>
        <end position="31"/>
    </location>
</feature>
<feature type="binding site" evidence="15">
    <location>
        <position position="480"/>
    </location>
    <ligand>
        <name>Zn(2+)</name>
        <dbReference type="ChEBI" id="CHEBI:29105"/>
        <note>catalytic</note>
    </ligand>
</feature>
<keyword evidence="9 15" id="KW-0862">Zinc</keyword>
<evidence type="ECO:0000256" key="4">
    <source>
        <dbReference type="ARBA" id="ARBA00022670"/>
    </source>
</evidence>
<dbReference type="HAMAP" id="MF_01458">
    <property type="entry name" value="FtsH"/>
    <property type="match status" value="1"/>
</dbReference>
<dbReference type="Gene3D" id="1.20.58.760">
    <property type="entry name" value="Peptidase M41"/>
    <property type="match status" value="1"/>
</dbReference>
<feature type="region of interest" description="Disordered" evidence="17">
    <location>
        <begin position="657"/>
        <end position="698"/>
    </location>
</feature>
<evidence type="ECO:0000256" key="2">
    <source>
        <dbReference type="ARBA" id="ARBA00010044"/>
    </source>
</evidence>
<protein>
    <recommendedName>
        <fullName evidence="15">ATP-dependent zinc metalloprotease FtsH</fullName>
        <ecNumber evidence="15">3.4.24.-</ecNumber>
    </recommendedName>
</protein>
<keyword evidence="8 15" id="KW-0378">Hydrolase</keyword>
<dbReference type="Gene3D" id="1.10.8.60">
    <property type="match status" value="1"/>
</dbReference>
<dbReference type="PROSITE" id="PS00674">
    <property type="entry name" value="AAA"/>
    <property type="match status" value="1"/>
</dbReference>
<evidence type="ECO:0000256" key="6">
    <source>
        <dbReference type="ARBA" id="ARBA00022723"/>
    </source>
</evidence>
<evidence type="ECO:0000256" key="8">
    <source>
        <dbReference type="ARBA" id="ARBA00022801"/>
    </source>
</evidence>
<dbReference type="FunFam" id="3.40.50.300:FF:000001">
    <property type="entry name" value="ATP-dependent zinc metalloprotease FtsH"/>
    <property type="match status" value="1"/>
</dbReference>
<keyword evidence="6 15" id="KW-0479">Metal-binding</keyword>
<feature type="transmembrane region" description="Helical" evidence="15">
    <location>
        <begin position="37"/>
        <end position="55"/>
    </location>
</feature>
<dbReference type="InterPro" id="IPR005936">
    <property type="entry name" value="FtsH"/>
</dbReference>
<dbReference type="PANTHER" id="PTHR23076:SF97">
    <property type="entry name" value="ATP-DEPENDENT ZINC METALLOPROTEASE YME1L1"/>
    <property type="match status" value="1"/>
</dbReference>
<feature type="binding site" evidence="15">
    <location>
        <position position="552"/>
    </location>
    <ligand>
        <name>Zn(2+)</name>
        <dbReference type="ChEBI" id="CHEBI:29105"/>
        <note>catalytic</note>
    </ligand>
</feature>
<evidence type="ECO:0000313" key="20">
    <source>
        <dbReference type="Proteomes" id="UP000542342"/>
    </source>
</evidence>
<dbReference type="CDD" id="cd19501">
    <property type="entry name" value="RecA-like_FtsH"/>
    <property type="match status" value="1"/>
</dbReference>
<feature type="domain" description="AAA+ ATPase" evidence="18">
    <location>
        <begin position="247"/>
        <end position="386"/>
    </location>
</feature>
<dbReference type="GO" id="GO:0004222">
    <property type="term" value="F:metalloendopeptidase activity"/>
    <property type="evidence" value="ECO:0007669"/>
    <property type="project" value="InterPro"/>
</dbReference>
<evidence type="ECO:0000256" key="15">
    <source>
        <dbReference type="HAMAP-Rule" id="MF_01458"/>
    </source>
</evidence>
<keyword evidence="20" id="KW-1185">Reference proteome</keyword>
<dbReference type="PANTHER" id="PTHR23076">
    <property type="entry name" value="METALLOPROTEASE M41 FTSH"/>
    <property type="match status" value="1"/>
</dbReference>
<evidence type="ECO:0000256" key="11">
    <source>
        <dbReference type="ARBA" id="ARBA00022989"/>
    </source>
</evidence>
<dbReference type="GO" id="GO:0006508">
    <property type="term" value="P:proteolysis"/>
    <property type="evidence" value="ECO:0007669"/>
    <property type="project" value="UniProtKB-KW"/>
</dbReference>
<keyword evidence="13 15" id="KW-0472">Membrane</keyword>
<dbReference type="Proteomes" id="UP000542342">
    <property type="component" value="Unassembled WGS sequence"/>
</dbReference>
<dbReference type="InterPro" id="IPR003959">
    <property type="entry name" value="ATPase_AAA_core"/>
</dbReference>
<dbReference type="Pfam" id="PF00004">
    <property type="entry name" value="AAA"/>
    <property type="match status" value="1"/>
</dbReference>
<dbReference type="GO" id="GO:0008270">
    <property type="term" value="F:zinc ion binding"/>
    <property type="evidence" value="ECO:0007669"/>
    <property type="project" value="UniProtKB-UniRule"/>
</dbReference>
<feature type="transmembrane region" description="Helical" evidence="15">
    <location>
        <begin position="163"/>
        <end position="182"/>
    </location>
</feature>
<evidence type="ECO:0000259" key="18">
    <source>
        <dbReference type="SMART" id="SM00382"/>
    </source>
</evidence>
<comment type="subcellular location">
    <subcellularLocation>
        <location evidence="15">Cell membrane</location>
        <topology evidence="15">Multi-pass membrane protein</topology>
        <orientation evidence="15">Cytoplasmic side</orientation>
    </subcellularLocation>
    <subcellularLocation>
        <location evidence="1">Membrane</location>
    </subcellularLocation>
</comment>
<comment type="function">
    <text evidence="15">Acts as a processive, ATP-dependent zinc metallopeptidase for both cytoplasmic and membrane proteins. Plays a role in the quality control of integral membrane proteins.</text>
</comment>
<keyword evidence="4 15" id="KW-0645">Protease</keyword>
<organism evidence="19 20">
    <name type="scientific">Thermogemmata fonticola</name>
    <dbReference type="NCBI Taxonomy" id="2755323"/>
    <lineage>
        <taxon>Bacteria</taxon>
        <taxon>Pseudomonadati</taxon>
        <taxon>Planctomycetota</taxon>
        <taxon>Planctomycetia</taxon>
        <taxon>Gemmatales</taxon>
        <taxon>Gemmataceae</taxon>
        <taxon>Thermogemmata</taxon>
    </lineage>
</organism>
<keyword evidence="12 15" id="KW-0482">Metalloprotease</keyword>
<accession>A0A7V8VB50</accession>
<dbReference type="EC" id="3.4.24.-" evidence="15"/>
<comment type="similarity">
    <text evidence="2 15">In the C-terminal section; belongs to the peptidase M41 family.</text>
</comment>
<keyword evidence="3 15" id="KW-1003">Cell membrane</keyword>
<dbReference type="InterPro" id="IPR041569">
    <property type="entry name" value="AAA_lid_3"/>
</dbReference>
<feature type="binding site" evidence="15">
    <location>
        <position position="476"/>
    </location>
    <ligand>
        <name>Zn(2+)</name>
        <dbReference type="ChEBI" id="CHEBI:29105"/>
        <note>catalytic</note>
    </ligand>
</feature>
<evidence type="ECO:0000256" key="17">
    <source>
        <dbReference type="SAM" id="MobiDB-lite"/>
    </source>
</evidence>
<keyword evidence="5 15" id="KW-0812">Transmembrane</keyword>
<reference evidence="19 20" key="1">
    <citation type="submission" date="2020-07" db="EMBL/GenBank/DDBJ databases">
        <title>Thermogemmata thermophila gen. nov., sp. nov., a novel moderate thermophilic planctomycete from a Kamchatka hot spring.</title>
        <authorList>
            <person name="Elcheninov A.G."/>
            <person name="Podosokorskaya O.A."/>
            <person name="Kovaleva O.L."/>
            <person name="Novikov A."/>
            <person name="Bonch-Osmolovskaya E.A."/>
            <person name="Toshchakov S.V."/>
            <person name="Kublanov I.V."/>
        </authorList>
    </citation>
    <scope>NUCLEOTIDE SEQUENCE [LARGE SCALE GENOMIC DNA]</scope>
    <source>
        <strain evidence="19 20">2918</strain>
    </source>
</reference>
<dbReference type="SUPFAM" id="SSF140990">
    <property type="entry name" value="FtsH protease domain-like"/>
    <property type="match status" value="1"/>
</dbReference>
<dbReference type="EMBL" id="JACEFB010000001">
    <property type="protein sequence ID" value="MBA2224786.1"/>
    <property type="molecule type" value="Genomic_DNA"/>
</dbReference>
<dbReference type="RefSeq" id="WP_194536206.1">
    <property type="nucleotide sequence ID" value="NZ_JACEFB010000001.1"/>
</dbReference>
<evidence type="ECO:0000256" key="10">
    <source>
        <dbReference type="ARBA" id="ARBA00022840"/>
    </source>
</evidence>
<keyword evidence="11 15" id="KW-1133">Transmembrane helix</keyword>
<comment type="subunit">
    <text evidence="15">Homohexamer.</text>
</comment>
<dbReference type="Pfam" id="PF17862">
    <property type="entry name" value="AAA_lid_3"/>
    <property type="match status" value="1"/>
</dbReference>
<comment type="similarity">
    <text evidence="16">Belongs to the AAA ATPase family.</text>
</comment>
<dbReference type="FunFam" id="1.10.8.60:FF:000001">
    <property type="entry name" value="ATP-dependent zinc metalloprotease FtsH"/>
    <property type="match status" value="1"/>
</dbReference>
<dbReference type="SUPFAM" id="SSF52540">
    <property type="entry name" value="P-loop containing nucleoside triphosphate hydrolases"/>
    <property type="match status" value="1"/>
</dbReference>
<sequence length="698" mass="76798">MTPPAGNSSPRQSPSASPPPQDNQTPSPKRAHPLLPSSWILLVVLGVISIVYLTASGGREITYSDFHKLIAAGEVQRVTFIGQDYLEGEVRDPHSALAKQLRLPSSGHFSVNLPTTLDQTALVREWEEKDRQYREMLQKTAPERVPEPLVISKRGDLSWLGPFLLNLLLIGLVVGIFLFVFVPRLRDPLSGGFLTSYTRSPAKRYEKGKDRVSFDDVAGMENAKRELWEIVEYLRDPGKFARLGARVPKGVLLFGPPGTGKTLLAKAVAGEANVPFFSISGSEFIQMFVGVGASRVRDMFRVAKENAPCVVFIDEIDAVGRMRGTGYGGGSDEREQTLNQILSEMDGFQPSETVIVIAATNRPDVLDPALLRPGRFDRHITVDRPTWRGRLEILKVHTRNKPLADDVDLERIARSMVGMSGAELQNLCNEAALHATRRGSQRIEQIDFDRAADRVRLGVPRDEALSEQERRRTAYHEAGHALCALLQPKADKIDRVSIIPRGQAGGVTLLQPDEEKMDRSASELMARLVVALGGRAADKLIFGEPMAGAVMDLKQATRLARIMVTQYGMSARLGPVYYQIGEEHVFLGKEIIESRTFSEGTARLIDEEIQRLLTEAEEQASALLRAHRDALERIAEALLLHEELDVQEVERLVAGASAQDIRPDKTEPQATTSTKPLSTPAEAVPVPPPPPGLAFGSA</sequence>
<proteinExistence type="inferred from homology"/>
<feature type="compositionally biased region" description="Polar residues" evidence="17">
    <location>
        <begin position="668"/>
        <end position="677"/>
    </location>
</feature>
<name>A0A7V8VB50_9BACT</name>
<dbReference type="InterPro" id="IPR000642">
    <property type="entry name" value="Peptidase_M41"/>
</dbReference>
<evidence type="ECO:0000256" key="3">
    <source>
        <dbReference type="ARBA" id="ARBA00022475"/>
    </source>
</evidence>
<dbReference type="InterPro" id="IPR037219">
    <property type="entry name" value="Peptidase_M41-like"/>
</dbReference>
<dbReference type="AlphaFoldDB" id="A0A7V8VB50"/>